<evidence type="ECO:0000313" key="2">
    <source>
        <dbReference type="Proteomes" id="UP000887159"/>
    </source>
</evidence>
<accession>A0A8X6VSP7</accession>
<sequence>MAVNSLSPTRARLFIRPSANESDPRPNALLKKTAFRHTAAKLFRRFCRINTSSSRDGHWRGHSVTIGRLLIRSRRWRK</sequence>
<evidence type="ECO:0000313" key="1">
    <source>
        <dbReference type="EMBL" id="GFY21518.1"/>
    </source>
</evidence>
<reference evidence="1" key="1">
    <citation type="submission" date="2020-08" db="EMBL/GenBank/DDBJ databases">
        <title>Multicomponent nature underlies the extraordinary mechanical properties of spider dragline silk.</title>
        <authorList>
            <person name="Kono N."/>
            <person name="Nakamura H."/>
            <person name="Mori M."/>
            <person name="Yoshida Y."/>
            <person name="Ohtoshi R."/>
            <person name="Malay A.D."/>
            <person name="Moran D.A.P."/>
            <person name="Tomita M."/>
            <person name="Numata K."/>
            <person name="Arakawa K."/>
        </authorList>
    </citation>
    <scope>NUCLEOTIDE SEQUENCE</scope>
</reference>
<protein>
    <submittedName>
        <fullName evidence="1">Uncharacterized protein</fullName>
    </submittedName>
</protein>
<comment type="caution">
    <text evidence="1">The sequence shown here is derived from an EMBL/GenBank/DDBJ whole genome shotgun (WGS) entry which is preliminary data.</text>
</comment>
<dbReference type="EMBL" id="BMAU01021358">
    <property type="protein sequence ID" value="GFY21518.1"/>
    <property type="molecule type" value="Genomic_DNA"/>
</dbReference>
<dbReference type="AlphaFoldDB" id="A0A8X6VSP7"/>
<organism evidence="1 2">
    <name type="scientific">Trichonephila clavipes</name>
    <name type="common">Golden silk orbweaver</name>
    <name type="synonym">Nephila clavipes</name>
    <dbReference type="NCBI Taxonomy" id="2585209"/>
    <lineage>
        <taxon>Eukaryota</taxon>
        <taxon>Metazoa</taxon>
        <taxon>Ecdysozoa</taxon>
        <taxon>Arthropoda</taxon>
        <taxon>Chelicerata</taxon>
        <taxon>Arachnida</taxon>
        <taxon>Araneae</taxon>
        <taxon>Araneomorphae</taxon>
        <taxon>Entelegynae</taxon>
        <taxon>Araneoidea</taxon>
        <taxon>Nephilidae</taxon>
        <taxon>Trichonephila</taxon>
    </lineage>
</organism>
<name>A0A8X6VSP7_TRICX</name>
<dbReference type="Proteomes" id="UP000887159">
    <property type="component" value="Unassembled WGS sequence"/>
</dbReference>
<keyword evidence="2" id="KW-1185">Reference proteome</keyword>
<proteinExistence type="predicted"/>
<gene>
    <name evidence="1" type="ORF">TNCV_1166661</name>
</gene>